<dbReference type="Proteomes" id="UP000011131">
    <property type="component" value="Chromosome"/>
</dbReference>
<reference evidence="2 3" key="1">
    <citation type="journal article" date="2013" name="Genome Announc.">
        <title>Complete genome sequence of Myxococcus stipitatus strain DSM 14675, a fruiting myxobacterium.</title>
        <authorList>
            <person name="Huntley S."/>
            <person name="Kneip S."/>
            <person name="Treuner-Lange A."/>
            <person name="Sogaard-Andersen L."/>
        </authorList>
    </citation>
    <scope>NUCLEOTIDE SEQUENCE [LARGE SCALE GENOMIC DNA]</scope>
    <source>
        <strain evidence="3">DSM 14675 / JCM 12634 / Mx s8</strain>
    </source>
</reference>
<dbReference type="EMBL" id="CP004025">
    <property type="protein sequence ID" value="AGC43394.1"/>
    <property type="molecule type" value="Genomic_DNA"/>
</dbReference>
<sequence>MRRALPIGFALVCLASVAHAQQLSEAAESEAITRTALNYAEGWYEGDGAKMASSLHPELAKRIVQKDAEGRAELGQMSALALRDATAAGSGTGTPPERRFKDVRILEASANTAHVRVEMSDWIDYMQMARWNGQWKILNVLWELKPKQAPAVVDEAALKRTVLDYVDGLFSGDTWHMERALHPDLVRRTVTVLASGRSKLRSQSAMTLWLLSREGGCGEAGHGRRPRREVVLLDAFENIAFLKVQTADTVEYLHVARWSGQWKVVSVLWEPRAE</sequence>
<feature type="signal peptide" evidence="1">
    <location>
        <begin position="1"/>
        <end position="20"/>
    </location>
</feature>
<dbReference type="AlphaFoldDB" id="L7UAC9"/>
<dbReference type="Gene3D" id="3.10.450.50">
    <property type="match status" value="2"/>
</dbReference>
<dbReference type="HOGENOM" id="CLU_1014992_0_0_7"/>
<name>L7UAC9_MYXSD</name>
<dbReference type="InterPro" id="IPR039437">
    <property type="entry name" value="FrzH/put_lumazine-bd"/>
</dbReference>
<evidence type="ECO:0000256" key="1">
    <source>
        <dbReference type="SAM" id="SignalP"/>
    </source>
</evidence>
<keyword evidence="1" id="KW-0732">Signal</keyword>
<evidence type="ECO:0000313" key="3">
    <source>
        <dbReference type="Proteomes" id="UP000011131"/>
    </source>
</evidence>
<feature type="chain" id="PRO_5003983757" description="Lipoprotein" evidence="1">
    <location>
        <begin position="21"/>
        <end position="274"/>
    </location>
</feature>
<dbReference type="PATRIC" id="fig|1278073.3.peg.2103"/>
<keyword evidence="3" id="KW-1185">Reference proteome</keyword>
<dbReference type="InterPro" id="IPR032710">
    <property type="entry name" value="NTF2-like_dom_sf"/>
</dbReference>
<accession>L7UAC9</accession>
<protein>
    <recommendedName>
        <fullName evidence="4">Lipoprotein</fullName>
    </recommendedName>
</protein>
<proteinExistence type="predicted"/>
<evidence type="ECO:0000313" key="2">
    <source>
        <dbReference type="EMBL" id="AGC43394.1"/>
    </source>
</evidence>
<dbReference type="STRING" id="1278073.MYSTI_02065"/>
<dbReference type="RefSeq" id="WP_015347656.1">
    <property type="nucleotide sequence ID" value="NC_020126.1"/>
</dbReference>
<dbReference type="SUPFAM" id="SSF54427">
    <property type="entry name" value="NTF2-like"/>
    <property type="match status" value="2"/>
</dbReference>
<organism evidence="2 3">
    <name type="scientific">Myxococcus stipitatus (strain DSM 14675 / JCM 12634 / Mx s8)</name>
    <dbReference type="NCBI Taxonomy" id="1278073"/>
    <lineage>
        <taxon>Bacteria</taxon>
        <taxon>Pseudomonadati</taxon>
        <taxon>Myxococcota</taxon>
        <taxon>Myxococcia</taxon>
        <taxon>Myxococcales</taxon>
        <taxon>Cystobacterineae</taxon>
        <taxon>Myxococcaceae</taxon>
        <taxon>Myxococcus</taxon>
    </lineage>
</organism>
<dbReference type="OrthoDB" id="5732224at2"/>
<dbReference type="KEGG" id="msd:MYSTI_02065"/>
<evidence type="ECO:0008006" key="4">
    <source>
        <dbReference type="Google" id="ProtNLM"/>
    </source>
</evidence>
<dbReference type="Pfam" id="PF12893">
    <property type="entry name" value="Lumazine_bd_2"/>
    <property type="match status" value="2"/>
</dbReference>
<gene>
    <name evidence="2" type="ordered locus">MYSTI_02065</name>
</gene>